<name>A0AAI8VFK2_9PEZI</name>
<dbReference type="AlphaFoldDB" id="A0AAI8VFK2"/>
<sequence length="217" mass="24124">MSPSAFTAANQQIYLPADHVNIPTLDYHNICDPEKKVNMPYHHLKNQQHLEFQLYLVILENRGHTEQYWTFAIGGPAEAPNGPMAFPQLIDGRWQYADADLNALTIVVQCHIADLSDGASLGGLLHDMGRARLPEPQEDRHRHYSSRENVLGVLRLFDEGEGEKERDGLFDSVEETMEAAAHAARAHRTSLGQRVTAGLSGRWGVVRSMGARFAAGT</sequence>
<organism evidence="1 2">
    <name type="scientific">Anthostomella pinea</name>
    <dbReference type="NCBI Taxonomy" id="933095"/>
    <lineage>
        <taxon>Eukaryota</taxon>
        <taxon>Fungi</taxon>
        <taxon>Dikarya</taxon>
        <taxon>Ascomycota</taxon>
        <taxon>Pezizomycotina</taxon>
        <taxon>Sordariomycetes</taxon>
        <taxon>Xylariomycetidae</taxon>
        <taxon>Xylariales</taxon>
        <taxon>Xylariaceae</taxon>
        <taxon>Anthostomella</taxon>
    </lineage>
</organism>
<protein>
    <submittedName>
        <fullName evidence="1">Uu.00g108510.m01.CDS01</fullName>
    </submittedName>
</protein>
<accession>A0AAI8VFK2</accession>
<dbReference type="EMBL" id="CAUWAG010000006">
    <property type="protein sequence ID" value="CAJ2503457.1"/>
    <property type="molecule type" value="Genomic_DNA"/>
</dbReference>
<dbReference type="Proteomes" id="UP001295740">
    <property type="component" value="Unassembled WGS sequence"/>
</dbReference>
<comment type="caution">
    <text evidence="1">The sequence shown here is derived from an EMBL/GenBank/DDBJ whole genome shotgun (WGS) entry which is preliminary data.</text>
</comment>
<reference evidence="1" key="1">
    <citation type="submission" date="2023-10" db="EMBL/GenBank/DDBJ databases">
        <authorList>
            <person name="Hackl T."/>
        </authorList>
    </citation>
    <scope>NUCLEOTIDE SEQUENCE</scope>
</reference>
<evidence type="ECO:0000313" key="2">
    <source>
        <dbReference type="Proteomes" id="UP001295740"/>
    </source>
</evidence>
<gene>
    <name evidence="1" type="ORF">KHLLAP_LOCUS3925</name>
</gene>
<proteinExistence type="predicted"/>
<evidence type="ECO:0000313" key="1">
    <source>
        <dbReference type="EMBL" id="CAJ2503457.1"/>
    </source>
</evidence>
<keyword evidence="2" id="KW-1185">Reference proteome</keyword>